<evidence type="ECO:0000256" key="5">
    <source>
        <dbReference type="ARBA" id="ARBA00022741"/>
    </source>
</evidence>
<keyword evidence="10 11" id="KW-0472">Membrane</keyword>
<evidence type="ECO:0000256" key="7">
    <source>
        <dbReference type="ARBA" id="ARBA00022958"/>
    </source>
</evidence>
<keyword evidence="6 11" id="KW-0067">ATP-binding</keyword>
<evidence type="ECO:0000256" key="9">
    <source>
        <dbReference type="ARBA" id="ARBA00023065"/>
    </source>
</evidence>
<comment type="subcellular location">
    <subcellularLocation>
        <location evidence="11">Cell inner membrane</location>
        <topology evidence="11">Single-pass membrane protein</topology>
    </subcellularLocation>
</comment>
<comment type="similarity">
    <text evidence="11">Belongs to the KdpC family.</text>
</comment>
<reference evidence="13 14" key="1">
    <citation type="journal article" date="2010" name="Stand. Genomic Sci.">
        <title>Complete genome sequence of Segniliparus rotundus type strain (CDC 1076).</title>
        <authorList>
            <person name="Sikorski J."/>
            <person name="Lapidus A."/>
            <person name="Copeland A."/>
            <person name="Misra M."/>
            <person name="Glavina Del Rio T."/>
            <person name="Nolan M."/>
            <person name="Lucas S."/>
            <person name="Chen F."/>
            <person name="Tice H."/>
            <person name="Cheng J.F."/>
            <person name="Jando M."/>
            <person name="Schneider S."/>
            <person name="Bruce D."/>
            <person name="Goodwin L."/>
            <person name="Pitluck S."/>
            <person name="Liolios K."/>
            <person name="Mikhailova N."/>
            <person name="Pati A."/>
            <person name="Ivanova N."/>
            <person name="Mavromatis K."/>
            <person name="Chen A."/>
            <person name="Palaniappan K."/>
            <person name="Chertkov O."/>
            <person name="Land M."/>
            <person name="Hauser L."/>
            <person name="Chang Y.J."/>
            <person name="Jeffries C.D."/>
            <person name="Brettin T."/>
            <person name="Detter J.C."/>
            <person name="Han C."/>
            <person name="Rohde M."/>
            <person name="Goker M."/>
            <person name="Bristow J."/>
            <person name="Eisen J.A."/>
            <person name="Markowitz V."/>
            <person name="Hugenholtz P."/>
            <person name="Kyrpides N.C."/>
            <person name="Klenk H.P."/>
        </authorList>
    </citation>
    <scope>NUCLEOTIDE SEQUENCE [LARGE SCALE GENOMIC DNA]</scope>
    <source>
        <strain evidence="14">ATCC BAA-972 / CDC 1076 / CIP 108378 / DSM 44985 / JCM 13578</strain>
    </source>
</reference>
<feature type="transmembrane region" description="Helical" evidence="11">
    <location>
        <begin position="12"/>
        <end position="36"/>
    </location>
</feature>
<evidence type="ECO:0000256" key="2">
    <source>
        <dbReference type="ARBA" id="ARBA00022475"/>
    </source>
</evidence>
<dbReference type="GO" id="GO:0016787">
    <property type="term" value="F:hydrolase activity"/>
    <property type="evidence" value="ECO:0007669"/>
    <property type="project" value="UniProtKB-KW"/>
</dbReference>
<dbReference type="GO" id="GO:0005524">
    <property type="term" value="F:ATP binding"/>
    <property type="evidence" value="ECO:0007669"/>
    <property type="project" value="UniProtKB-UniRule"/>
</dbReference>
<dbReference type="EMBL" id="CP001958">
    <property type="protein sequence ID" value="ADG97346.1"/>
    <property type="molecule type" value="Genomic_DNA"/>
</dbReference>
<comment type="function">
    <text evidence="11">Part of the high-affinity ATP-driven potassium transport (or Kdp) system, which catalyzes the hydrolysis of ATP coupled with the electrogenic transport of potassium into the cytoplasm. This subunit acts as a catalytic chaperone that increases the ATP-binding affinity of the ATP-hydrolyzing subunit KdpB by the formation of a transient KdpB/KdpC/ATP ternary complex.</text>
</comment>
<keyword evidence="4 11" id="KW-0812">Transmembrane</keyword>
<keyword evidence="7 11" id="KW-0630">Potassium</keyword>
<evidence type="ECO:0000256" key="8">
    <source>
        <dbReference type="ARBA" id="ARBA00022989"/>
    </source>
</evidence>
<dbReference type="PIRSF" id="PIRSF001296">
    <property type="entry name" value="K_ATPase_KdpC"/>
    <property type="match status" value="1"/>
</dbReference>
<organism evidence="13 14">
    <name type="scientific">Segniliparus rotundus (strain ATCC BAA-972 / CDC 1076 / CIP 108378 / DSM 44985 / JCM 13578)</name>
    <dbReference type="NCBI Taxonomy" id="640132"/>
    <lineage>
        <taxon>Bacteria</taxon>
        <taxon>Bacillati</taxon>
        <taxon>Actinomycetota</taxon>
        <taxon>Actinomycetes</taxon>
        <taxon>Mycobacteriales</taxon>
        <taxon>Segniliparaceae</taxon>
        <taxon>Segniliparus</taxon>
    </lineage>
</organism>
<sequence>MTLLLRLLRQSLVGLVLLIGLTFLLGVLYPLAVWAISRVAPDAAEGSALVVRGCVVGSAILGVDPKAPDGAPDPYFHARVVGASAPVNDPFAPGSPSAGLPSNQGPNSDTLKGWVEARREAIARRDGVAPQDVPPDAVTGSGSGLDPDISPAYAAIQIARVAKATGKPEREIRALVDEHTQGRQFGFLGEPRVHVPALNAALGLRPASCG</sequence>
<keyword evidence="13" id="KW-0378">Hydrolase</keyword>
<dbReference type="HAMAP" id="MF_00276">
    <property type="entry name" value="KdpC"/>
    <property type="match status" value="1"/>
</dbReference>
<keyword evidence="2 11" id="KW-1003">Cell membrane</keyword>
<dbReference type="KEGG" id="srt:Srot_0869"/>
<evidence type="ECO:0000256" key="3">
    <source>
        <dbReference type="ARBA" id="ARBA00022538"/>
    </source>
</evidence>
<keyword evidence="1 11" id="KW-0813">Transport</keyword>
<protein>
    <recommendedName>
        <fullName evidence="11">Potassium-transporting ATPase KdpC subunit</fullName>
    </recommendedName>
    <alternativeName>
        <fullName evidence="11">ATP phosphohydrolase [potassium-transporting] C chain</fullName>
    </alternativeName>
    <alternativeName>
        <fullName evidence="11">Potassium-binding and translocating subunit C</fullName>
    </alternativeName>
    <alternativeName>
        <fullName evidence="11">Potassium-translocating ATPase C chain</fullName>
    </alternativeName>
</protein>
<dbReference type="Proteomes" id="UP000002247">
    <property type="component" value="Chromosome"/>
</dbReference>
<dbReference type="STRING" id="640132.Srot_0869"/>
<evidence type="ECO:0000313" key="13">
    <source>
        <dbReference type="EMBL" id="ADG97346.1"/>
    </source>
</evidence>
<feature type="region of interest" description="Disordered" evidence="12">
    <location>
        <begin position="125"/>
        <end position="145"/>
    </location>
</feature>
<dbReference type="GO" id="GO:0005886">
    <property type="term" value="C:plasma membrane"/>
    <property type="evidence" value="ECO:0007669"/>
    <property type="project" value="UniProtKB-SubCell"/>
</dbReference>
<dbReference type="PANTHER" id="PTHR30042">
    <property type="entry name" value="POTASSIUM-TRANSPORTING ATPASE C CHAIN"/>
    <property type="match status" value="1"/>
</dbReference>
<dbReference type="GO" id="GO:0008556">
    <property type="term" value="F:P-type potassium transmembrane transporter activity"/>
    <property type="evidence" value="ECO:0007669"/>
    <property type="project" value="InterPro"/>
</dbReference>
<dbReference type="InterPro" id="IPR003820">
    <property type="entry name" value="KdpC"/>
</dbReference>
<keyword evidence="8 11" id="KW-1133">Transmembrane helix</keyword>
<name>D6ZE66_SEGRD</name>
<dbReference type="Pfam" id="PF02669">
    <property type="entry name" value="KdpC"/>
    <property type="match status" value="1"/>
</dbReference>
<keyword evidence="3 11" id="KW-0633">Potassium transport</keyword>
<dbReference type="RefSeq" id="WP_013137802.1">
    <property type="nucleotide sequence ID" value="NC_014168.1"/>
</dbReference>
<dbReference type="eggNOG" id="COG2156">
    <property type="taxonomic scope" value="Bacteria"/>
</dbReference>
<comment type="subunit">
    <text evidence="11">The system is composed of three essential subunits: KdpA, KdpB and KdpC.</text>
</comment>
<evidence type="ECO:0000313" key="14">
    <source>
        <dbReference type="Proteomes" id="UP000002247"/>
    </source>
</evidence>
<evidence type="ECO:0000256" key="1">
    <source>
        <dbReference type="ARBA" id="ARBA00022448"/>
    </source>
</evidence>
<feature type="region of interest" description="Disordered" evidence="12">
    <location>
        <begin position="91"/>
        <end position="110"/>
    </location>
</feature>
<evidence type="ECO:0000256" key="11">
    <source>
        <dbReference type="HAMAP-Rule" id="MF_00276"/>
    </source>
</evidence>
<gene>
    <name evidence="11" type="primary">kdpC</name>
    <name evidence="13" type="ordered locus">Srot_0869</name>
</gene>
<evidence type="ECO:0000256" key="4">
    <source>
        <dbReference type="ARBA" id="ARBA00022692"/>
    </source>
</evidence>
<keyword evidence="9 11" id="KW-0406">Ion transport</keyword>
<dbReference type="OrthoDB" id="9788285at2"/>
<dbReference type="PANTHER" id="PTHR30042:SF2">
    <property type="entry name" value="POTASSIUM-TRANSPORTING ATPASE KDPC SUBUNIT"/>
    <property type="match status" value="1"/>
</dbReference>
<dbReference type="AlphaFoldDB" id="D6ZE66"/>
<keyword evidence="14" id="KW-1185">Reference proteome</keyword>
<dbReference type="HOGENOM" id="CLU_077094_0_0_11"/>
<keyword evidence="5 11" id="KW-0547">Nucleotide-binding</keyword>
<proteinExistence type="inferred from homology"/>
<accession>D6ZE66</accession>
<evidence type="ECO:0000256" key="12">
    <source>
        <dbReference type="SAM" id="MobiDB-lite"/>
    </source>
</evidence>
<feature type="compositionally biased region" description="Polar residues" evidence="12">
    <location>
        <begin position="100"/>
        <end position="110"/>
    </location>
</feature>
<evidence type="ECO:0000256" key="6">
    <source>
        <dbReference type="ARBA" id="ARBA00022840"/>
    </source>
</evidence>
<keyword evidence="11" id="KW-0997">Cell inner membrane</keyword>
<evidence type="ECO:0000256" key="10">
    <source>
        <dbReference type="ARBA" id="ARBA00023136"/>
    </source>
</evidence>